<name>A0A2P6P931_ROSCH</name>
<organism evidence="2 3">
    <name type="scientific">Rosa chinensis</name>
    <name type="common">China rose</name>
    <dbReference type="NCBI Taxonomy" id="74649"/>
    <lineage>
        <taxon>Eukaryota</taxon>
        <taxon>Viridiplantae</taxon>
        <taxon>Streptophyta</taxon>
        <taxon>Embryophyta</taxon>
        <taxon>Tracheophyta</taxon>
        <taxon>Spermatophyta</taxon>
        <taxon>Magnoliopsida</taxon>
        <taxon>eudicotyledons</taxon>
        <taxon>Gunneridae</taxon>
        <taxon>Pentapetalae</taxon>
        <taxon>rosids</taxon>
        <taxon>fabids</taxon>
        <taxon>Rosales</taxon>
        <taxon>Rosaceae</taxon>
        <taxon>Rosoideae</taxon>
        <taxon>Rosoideae incertae sedis</taxon>
        <taxon>Rosa</taxon>
    </lineage>
</organism>
<keyword evidence="3" id="KW-1185">Reference proteome</keyword>
<protein>
    <submittedName>
        <fullName evidence="2">Uncharacterized protein</fullName>
    </submittedName>
</protein>
<evidence type="ECO:0000256" key="1">
    <source>
        <dbReference type="SAM" id="MobiDB-lite"/>
    </source>
</evidence>
<gene>
    <name evidence="2" type="ORF">RchiOBHm_Chr7g0205881</name>
</gene>
<reference evidence="2 3" key="1">
    <citation type="journal article" date="2018" name="Nat. Genet.">
        <title>The Rosa genome provides new insights in the design of modern roses.</title>
        <authorList>
            <person name="Bendahmane M."/>
        </authorList>
    </citation>
    <scope>NUCLEOTIDE SEQUENCE [LARGE SCALE GENOMIC DNA]</scope>
    <source>
        <strain evidence="3">cv. Old Blush</strain>
    </source>
</reference>
<proteinExistence type="predicted"/>
<dbReference type="Proteomes" id="UP000238479">
    <property type="component" value="Chromosome 7"/>
</dbReference>
<dbReference type="EMBL" id="PDCK01000045">
    <property type="protein sequence ID" value="PRQ18422.1"/>
    <property type="molecule type" value="Genomic_DNA"/>
</dbReference>
<dbReference type="AlphaFoldDB" id="A0A2P6P931"/>
<feature type="region of interest" description="Disordered" evidence="1">
    <location>
        <begin position="1"/>
        <end position="38"/>
    </location>
</feature>
<sequence length="74" mass="8455">MSLISQNIPGHKTKRMDADEPSFLQGNEDNGDGKESNLEIMRMTKRKKARDGEDEKVAVDQEKETKKLENFLFG</sequence>
<evidence type="ECO:0000313" key="2">
    <source>
        <dbReference type="EMBL" id="PRQ18422.1"/>
    </source>
</evidence>
<comment type="caution">
    <text evidence="2">The sequence shown here is derived from an EMBL/GenBank/DDBJ whole genome shotgun (WGS) entry which is preliminary data.</text>
</comment>
<evidence type="ECO:0000313" key="3">
    <source>
        <dbReference type="Proteomes" id="UP000238479"/>
    </source>
</evidence>
<accession>A0A2P6P931</accession>
<dbReference type="Gramene" id="PRQ18422">
    <property type="protein sequence ID" value="PRQ18422"/>
    <property type="gene ID" value="RchiOBHm_Chr7g0205881"/>
</dbReference>
<dbReference type="STRING" id="74649.A0A2P6P931"/>